<evidence type="ECO:0000313" key="1">
    <source>
        <dbReference type="EMBL" id="KMZ77309.1"/>
    </source>
</evidence>
<protein>
    <submittedName>
        <fullName evidence="1">Uncharacterized protein</fullName>
    </submittedName>
</protein>
<feature type="non-terminal residue" evidence="1">
    <location>
        <position position="77"/>
    </location>
</feature>
<gene>
    <name evidence="1" type="ORF">PVIIG_06573</name>
</gene>
<accession>A0A0J9S3H0</accession>
<dbReference type="AlphaFoldDB" id="A0A0J9S3H0"/>
<dbReference type="EMBL" id="KQ234423">
    <property type="protein sequence ID" value="KMZ77309.1"/>
    <property type="molecule type" value="Genomic_DNA"/>
</dbReference>
<name>A0A0J9S3H0_PLAVI</name>
<sequence length="77" mass="9067">MNIIRGVNFGIILRHIHDQNINGIKSWISGYENKLNNYLNKRHKSLKENDLVKYCTNLNYILDYIVQGINNLKMFDG</sequence>
<dbReference type="Proteomes" id="UP000053562">
    <property type="component" value="Unassembled WGS sequence"/>
</dbReference>
<evidence type="ECO:0000313" key="2">
    <source>
        <dbReference type="Proteomes" id="UP000053562"/>
    </source>
</evidence>
<proteinExistence type="predicted"/>
<reference evidence="1 2" key="1">
    <citation type="submission" date="2011-08" db="EMBL/GenBank/DDBJ databases">
        <title>The Genome Sequence of Plasmodium vivax India VII.</title>
        <authorList>
            <consortium name="The Broad Institute Genome Sequencing Platform"/>
            <consortium name="The Broad Institute Genome Sequencing Center for Infectious Disease"/>
            <person name="Neafsey D."/>
            <person name="Carlton J."/>
            <person name="Barnwell J."/>
            <person name="Collins W."/>
            <person name="Escalante A."/>
            <person name="Mullikin J."/>
            <person name="Saul A."/>
            <person name="Guigo R."/>
            <person name="Camara F."/>
            <person name="Young S.K."/>
            <person name="Zeng Q."/>
            <person name="Gargeya S."/>
            <person name="Fitzgerald M."/>
            <person name="Haas B."/>
            <person name="Abouelleil A."/>
            <person name="Alvarado L."/>
            <person name="Arachchi H.M."/>
            <person name="Berlin A."/>
            <person name="Brown A."/>
            <person name="Chapman S.B."/>
            <person name="Chen Z."/>
            <person name="Dunbar C."/>
            <person name="Freedman E."/>
            <person name="Gearin G."/>
            <person name="Gellesch M."/>
            <person name="Goldberg J."/>
            <person name="Griggs A."/>
            <person name="Gujja S."/>
            <person name="Heiman D."/>
            <person name="Howarth C."/>
            <person name="Larson L."/>
            <person name="Lui A."/>
            <person name="MacDonald P.J.P."/>
            <person name="Montmayeur A."/>
            <person name="Murphy C."/>
            <person name="Neiman D."/>
            <person name="Pearson M."/>
            <person name="Priest M."/>
            <person name="Roberts A."/>
            <person name="Saif S."/>
            <person name="Shea T."/>
            <person name="Shenoy N."/>
            <person name="Sisk P."/>
            <person name="Stolte C."/>
            <person name="Sykes S."/>
            <person name="Wortman J."/>
            <person name="Nusbaum C."/>
            <person name="Birren B."/>
        </authorList>
    </citation>
    <scope>NUCLEOTIDE SEQUENCE [LARGE SCALE GENOMIC DNA]</scope>
    <source>
        <strain evidence="1 2">India VII</strain>
    </source>
</reference>
<organism evidence="1 2">
    <name type="scientific">Plasmodium vivax India VII</name>
    <dbReference type="NCBI Taxonomy" id="1077284"/>
    <lineage>
        <taxon>Eukaryota</taxon>
        <taxon>Sar</taxon>
        <taxon>Alveolata</taxon>
        <taxon>Apicomplexa</taxon>
        <taxon>Aconoidasida</taxon>
        <taxon>Haemosporida</taxon>
        <taxon>Plasmodiidae</taxon>
        <taxon>Plasmodium</taxon>
        <taxon>Plasmodium (Plasmodium)</taxon>
    </lineage>
</organism>